<evidence type="ECO:0000256" key="5">
    <source>
        <dbReference type="ARBA" id="ARBA00023136"/>
    </source>
</evidence>
<evidence type="ECO:0000256" key="2">
    <source>
        <dbReference type="ARBA" id="ARBA00022475"/>
    </source>
</evidence>
<keyword evidence="3 7" id="KW-0812">Transmembrane</keyword>
<keyword evidence="4 7" id="KW-1133">Transmembrane helix</keyword>
<comment type="caution">
    <text evidence="8">The sequence shown here is derived from an EMBL/GenBank/DDBJ whole genome shotgun (WGS) entry which is preliminary data.</text>
</comment>
<sequence>MPDHKKNANAIPQKQVIKKKQDEQWNEGKKNRHLEDMTEAIHTGARQGNYHTAGGFMKEVLGRFTRADTPGLGAQLAYYFLLSLFPLLIFAIALIPYLPITQDQMLDLFTEFAPGESMAIIESTISEVASGESTGLLSVGLLGTLWAASNGMNALMKSFNHAYEVEETRPFIIARGMAIVWTIVMVAVVVIALLLPIFGQQIGEIAFSAFGLTEAFLTIWNVLRFAVTPFVLFVVFVGLYAFVPNVKIRFISVLPGAAFAAAGWLLTSFLFSFYVSSFGNYASTYGSVGGIIVLMIWLYLSGIIMMIGAQINATMAARRRHKPAKPKTT</sequence>
<dbReference type="EMBL" id="JXRR01000015">
    <property type="protein sequence ID" value="KIL47146.1"/>
    <property type="molecule type" value="Genomic_DNA"/>
</dbReference>
<feature type="transmembrane region" description="Helical" evidence="7">
    <location>
        <begin position="177"/>
        <end position="199"/>
    </location>
</feature>
<feature type="transmembrane region" description="Helical" evidence="7">
    <location>
        <begin position="287"/>
        <end position="311"/>
    </location>
</feature>
<keyword evidence="9" id="KW-1185">Reference proteome</keyword>
<accession>A0A0C2VRS9</accession>
<evidence type="ECO:0000256" key="3">
    <source>
        <dbReference type="ARBA" id="ARBA00022692"/>
    </source>
</evidence>
<feature type="compositionally biased region" description="Basic and acidic residues" evidence="6">
    <location>
        <begin position="19"/>
        <end position="29"/>
    </location>
</feature>
<dbReference type="InterPro" id="IPR017039">
    <property type="entry name" value="Virul_fac_BrkB"/>
</dbReference>
<dbReference type="NCBIfam" id="TIGR00765">
    <property type="entry name" value="yihY_not_rbn"/>
    <property type="match status" value="1"/>
</dbReference>
<dbReference type="PANTHER" id="PTHR30213">
    <property type="entry name" value="INNER MEMBRANE PROTEIN YHJD"/>
    <property type="match status" value="1"/>
</dbReference>
<dbReference type="PANTHER" id="PTHR30213:SF0">
    <property type="entry name" value="UPF0761 MEMBRANE PROTEIN YIHY"/>
    <property type="match status" value="1"/>
</dbReference>
<feature type="transmembrane region" description="Helical" evidence="7">
    <location>
        <begin position="250"/>
        <end position="275"/>
    </location>
</feature>
<comment type="subcellular location">
    <subcellularLocation>
        <location evidence="1">Cell membrane</location>
        <topology evidence="1">Multi-pass membrane protein</topology>
    </subcellularLocation>
</comment>
<dbReference type="RefSeq" id="WP_232304278.1">
    <property type="nucleotide sequence ID" value="NZ_JXRR01000015.1"/>
</dbReference>
<reference evidence="8 9" key="1">
    <citation type="submission" date="2015-01" db="EMBL/GenBank/DDBJ databases">
        <title>Jeotgalibacillus campisalis genome sequencing.</title>
        <authorList>
            <person name="Goh K.M."/>
            <person name="Chan K.-G."/>
            <person name="Yaakop A.S."/>
            <person name="Ee R."/>
            <person name="Gan H.M."/>
            <person name="Chan C.S."/>
        </authorList>
    </citation>
    <scope>NUCLEOTIDE SEQUENCE [LARGE SCALE GENOMIC DNA]</scope>
    <source>
        <strain evidence="8 9">SF-57</strain>
    </source>
</reference>
<dbReference type="Pfam" id="PF03631">
    <property type="entry name" value="Virul_fac_BrkB"/>
    <property type="match status" value="1"/>
</dbReference>
<feature type="transmembrane region" description="Helical" evidence="7">
    <location>
        <begin position="136"/>
        <end position="156"/>
    </location>
</feature>
<evidence type="ECO:0000256" key="6">
    <source>
        <dbReference type="SAM" id="MobiDB-lite"/>
    </source>
</evidence>
<evidence type="ECO:0000256" key="7">
    <source>
        <dbReference type="SAM" id="Phobius"/>
    </source>
</evidence>
<dbReference type="PIRSF" id="PIRSF035875">
    <property type="entry name" value="RNase_BN"/>
    <property type="match status" value="1"/>
</dbReference>
<feature type="transmembrane region" description="Helical" evidence="7">
    <location>
        <begin position="219"/>
        <end position="243"/>
    </location>
</feature>
<gene>
    <name evidence="8" type="ORF">KR50_24680</name>
</gene>
<keyword evidence="5 7" id="KW-0472">Membrane</keyword>
<evidence type="ECO:0000256" key="1">
    <source>
        <dbReference type="ARBA" id="ARBA00004651"/>
    </source>
</evidence>
<organism evidence="8 9">
    <name type="scientific">Jeotgalibacillus campisalis</name>
    <dbReference type="NCBI Taxonomy" id="220754"/>
    <lineage>
        <taxon>Bacteria</taxon>
        <taxon>Bacillati</taxon>
        <taxon>Bacillota</taxon>
        <taxon>Bacilli</taxon>
        <taxon>Bacillales</taxon>
        <taxon>Caryophanaceae</taxon>
        <taxon>Jeotgalibacillus</taxon>
    </lineage>
</organism>
<evidence type="ECO:0000313" key="9">
    <source>
        <dbReference type="Proteomes" id="UP000031972"/>
    </source>
</evidence>
<name>A0A0C2VRS9_9BACL</name>
<dbReference type="PATRIC" id="fig|220754.4.peg.2485"/>
<evidence type="ECO:0000256" key="4">
    <source>
        <dbReference type="ARBA" id="ARBA00022989"/>
    </source>
</evidence>
<keyword evidence="2" id="KW-1003">Cell membrane</keyword>
<dbReference type="Proteomes" id="UP000031972">
    <property type="component" value="Unassembled WGS sequence"/>
</dbReference>
<dbReference type="AlphaFoldDB" id="A0A0C2VRS9"/>
<feature type="region of interest" description="Disordered" evidence="6">
    <location>
        <begin position="1"/>
        <end position="29"/>
    </location>
</feature>
<dbReference type="GO" id="GO:0005886">
    <property type="term" value="C:plasma membrane"/>
    <property type="evidence" value="ECO:0007669"/>
    <property type="project" value="UniProtKB-SubCell"/>
</dbReference>
<proteinExistence type="predicted"/>
<protein>
    <submittedName>
        <fullName evidence="8">Uncharacterized protein</fullName>
    </submittedName>
</protein>
<feature type="transmembrane region" description="Helical" evidence="7">
    <location>
        <begin position="76"/>
        <end position="98"/>
    </location>
</feature>
<evidence type="ECO:0000313" key="8">
    <source>
        <dbReference type="EMBL" id="KIL47146.1"/>
    </source>
</evidence>